<comment type="caution">
    <text evidence="6">The sequence shown here is derived from an EMBL/GenBank/DDBJ whole genome shotgun (WGS) entry which is preliminary data.</text>
</comment>
<keyword evidence="5" id="KW-0812">Transmembrane</keyword>
<dbReference type="GO" id="GO:0019808">
    <property type="term" value="F:polyamine binding"/>
    <property type="evidence" value="ECO:0007669"/>
    <property type="project" value="InterPro"/>
</dbReference>
<keyword evidence="2" id="KW-0813">Transport</keyword>
<reference evidence="6" key="1">
    <citation type="submission" date="2021-01" db="EMBL/GenBank/DDBJ databases">
        <title>Rhizobium sp. strain KVB221 16S ribosomal RNA gene Genome sequencing and assembly.</title>
        <authorList>
            <person name="Kang M."/>
        </authorList>
    </citation>
    <scope>NUCLEOTIDE SEQUENCE</scope>
    <source>
        <strain evidence="6">KVB221</strain>
    </source>
</reference>
<dbReference type="PRINTS" id="PR00909">
    <property type="entry name" value="SPERMDNBNDNG"/>
</dbReference>
<dbReference type="Gene3D" id="3.40.190.10">
    <property type="entry name" value="Periplasmic binding protein-like II"/>
    <property type="match status" value="2"/>
</dbReference>
<dbReference type="PROSITE" id="PS51318">
    <property type="entry name" value="TAT"/>
    <property type="match status" value="1"/>
</dbReference>
<keyword evidence="5" id="KW-0472">Membrane</keyword>
<dbReference type="Proteomes" id="UP000633219">
    <property type="component" value="Unassembled WGS sequence"/>
</dbReference>
<dbReference type="InterPro" id="IPR006059">
    <property type="entry name" value="SBP"/>
</dbReference>
<gene>
    <name evidence="6" type="ORF">JJB09_15850</name>
</gene>
<evidence type="ECO:0000313" key="7">
    <source>
        <dbReference type="Proteomes" id="UP000633219"/>
    </source>
</evidence>
<evidence type="ECO:0000256" key="3">
    <source>
        <dbReference type="ARBA" id="ARBA00022729"/>
    </source>
</evidence>
<dbReference type="EMBL" id="JAEQNC010000008">
    <property type="protein sequence ID" value="MBL0373505.1"/>
    <property type="molecule type" value="Genomic_DNA"/>
</dbReference>
<dbReference type="PANTHER" id="PTHR30222">
    <property type="entry name" value="SPERMIDINE/PUTRESCINE-BINDING PERIPLASMIC PROTEIN"/>
    <property type="match status" value="1"/>
</dbReference>
<evidence type="ECO:0000256" key="5">
    <source>
        <dbReference type="SAM" id="Phobius"/>
    </source>
</evidence>
<dbReference type="SUPFAM" id="SSF53850">
    <property type="entry name" value="Periplasmic binding protein-like II"/>
    <property type="match status" value="1"/>
</dbReference>
<comment type="subcellular location">
    <subcellularLocation>
        <location evidence="1">Periplasm</location>
    </subcellularLocation>
</comment>
<dbReference type="InterPro" id="IPR006311">
    <property type="entry name" value="TAT_signal"/>
</dbReference>
<sequence>MNDTKEIISLARKGALSRRDFAKLFAAVGVVMATGVKGTVAAEGQPLMFTWATMDLPEFFGPYVAKNGSAPNFAVFGDQDEALLKVRNGFKADVVYPQSYTIRRWYDAGILEPIDTSLISNWNDIFPNLREMPGVTIDGNVTCVPTDWGLSSIAVRTDLVPEAATPNDDSWSLLWNSKYAGKLAALDSMADAVGAAALYKGINAYQMSAADMETVRGALEEQRPLLRFYSNDPTTLQQALTSGEIVAANTWNDTYVALKGQGVPIRYMRPKEGTMAWVGVLSIVKGTPYRALAHELIDAYLSPESRALGLTQFGYGSATKGGFDKVDDATLANLDIPRDPTDLLKKTVLQGPMQSQDDIQKMFEAVKQGI</sequence>
<keyword evidence="7" id="KW-1185">Reference proteome</keyword>
<evidence type="ECO:0000313" key="6">
    <source>
        <dbReference type="EMBL" id="MBL0373505.1"/>
    </source>
</evidence>
<dbReference type="RefSeq" id="WP_201660067.1">
    <property type="nucleotide sequence ID" value="NZ_JAEQNC010000008.1"/>
</dbReference>
<dbReference type="GO" id="GO:0015846">
    <property type="term" value="P:polyamine transport"/>
    <property type="evidence" value="ECO:0007669"/>
    <property type="project" value="InterPro"/>
</dbReference>
<keyword evidence="4" id="KW-0574">Periplasm</keyword>
<dbReference type="PANTHER" id="PTHR30222:SF17">
    <property type="entry name" value="SPERMIDINE_PUTRESCINE-BINDING PERIPLASMIC PROTEIN"/>
    <property type="match status" value="1"/>
</dbReference>
<feature type="transmembrane region" description="Helical" evidence="5">
    <location>
        <begin position="21"/>
        <end position="40"/>
    </location>
</feature>
<keyword evidence="3" id="KW-0732">Signal</keyword>
<accession>A0A937CLT3</accession>
<name>A0A937CLT3_9HYPH</name>
<keyword evidence="5" id="KW-1133">Transmembrane helix</keyword>
<dbReference type="GO" id="GO:0042597">
    <property type="term" value="C:periplasmic space"/>
    <property type="evidence" value="ECO:0007669"/>
    <property type="project" value="UniProtKB-SubCell"/>
</dbReference>
<proteinExistence type="predicted"/>
<organism evidence="6 7">
    <name type="scientific">Rhizobium setariae</name>
    <dbReference type="NCBI Taxonomy" id="2801340"/>
    <lineage>
        <taxon>Bacteria</taxon>
        <taxon>Pseudomonadati</taxon>
        <taxon>Pseudomonadota</taxon>
        <taxon>Alphaproteobacteria</taxon>
        <taxon>Hyphomicrobiales</taxon>
        <taxon>Rhizobiaceae</taxon>
        <taxon>Rhizobium/Agrobacterium group</taxon>
        <taxon>Rhizobium</taxon>
    </lineage>
</organism>
<evidence type="ECO:0000256" key="4">
    <source>
        <dbReference type="ARBA" id="ARBA00022764"/>
    </source>
</evidence>
<protein>
    <submittedName>
        <fullName evidence="6">Extracellular solute-binding protein</fullName>
    </submittedName>
</protein>
<evidence type="ECO:0000256" key="2">
    <source>
        <dbReference type="ARBA" id="ARBA00022448"/>
    </source>
</evidence>
<dbReference type="AlphaFoldDB" id="A0A937CLT3"/>
<evidence type="ECO:0000256" key="1">
    <source>
        <dbReference type="ARBA" id="ARBA00004418"/>
    </source>
</evidence>
<dbReference type="InterPro" id="IPR001188">
    <property type="entry name" value="Sperm_putr-bd"/>
</dbReference>
<dbReference type="Pfam" id="PF13416">
    <property type="entry name" value="SBP_bac_8"/>
    <property type="match status" value="1"/>
</dbReference>